<evidence type="ECO:0000256" key="3">
    <source>
        <dbReference type="ARBA" id="ARBA00022892"/>
    </source>
</evidence>
<evidence type="ECO:0000256" key="2">
    <source>
        <dbReference type="ARBA" id="ARBA00006626"/>
    </source>
</evidence>
<dbReference type="Pfam" id="PF04628">
    <property type="entry name" value="Sedlin_N"/>
    <property type="match status" value="1"/>
</dbReference>
<comment type="subcellular location">
    <subcellularLocation>
        <location evidence="1">Cytoplasm</location>
        <location evidence="1">Perinuclear region</location>
    </subcellularLocation>
</comment>
<accession>A0AAV7K1B0</accession>
<evidence type="ECO:0000313" key="4">
    <source>
        <dbReference type="EMBL" id="KAI6654825.1"/>
    </source>
</evidence>
<dbReference type="EMBL" id="JAKMXF010000221">
    <property type="protein sequence ID" value="KAI6654825.1"/>
    <property type="molecule type" value="Genomic_DNA"/>
</dbReference>
<evidence type="ECO:0000313" key="5">
    <source>
        <dbReference type="Proteomes" id="UP001165289"/>
    </source>
</evidence>
<dbReference type="Gene3D" id="3.30.450.70">
    <property type="match status" value="1"/>
</dbReference>
<evidence type="ECO:0000256" key="1">
    <source>
        <dbReference type="ARBA" id="ARBA00004556"/>
    </source>
</evidence>
<dbReference type="PANTHER" id="PTHR12403">
    <property type="entry name" value="TRAFFICKING PROTEIN PARTICLE COMPLEX SUBUNIT 2"/>
    <property type="match status" value="1"/>
</dbReference>
<protein>
    <submittedName>
        <fullName evidence="4">Trafficking protein particle complex subunit 2-like</fullName>
    </submittedName>
</protein>
<dbReference type="GO" id="GO:0048471">
    <property type="term" value="C:perinuclear region of cytoplasm"/>
    <property type="evidence" value="ECO:0007669"/>
    <property type="project" value="UniProtKB-SubCell"/>
</dbReference>
<gene>
    <name evidence="4" type="ORF">LOD99_2704</name>
</gene>
<dbReference type="AlphaFoldDB" id="A0AAV7K1B0"/>
<keyword evidence="3" id="KW-0931">ER-Golgi transport</keyword>
<dbReference type="Proteomes" id="UP001165289">
    <property type="component" value="Unassembled WGS sequence"/>
</dbReference>
<organism evidence="4 5">
    <name type="scientific">Oopsacas minuta</name>
    <dbReference type="NCBI Taxonomy" id="111878"/>
    <lineage>
        <taxon>Eukaryota</taxon>
        <taxon>Metazoa</taxon>
        <taxon>Porifera</taxon>
        <taxon>Hexactinellida</taxon>
        <taxon>Hexasterophora</taxon>
        <taxon>Lyssacinosida</taxon>
        <taxon>Leucopsacidae</taxon>
        <taxon>Oopsacas</taxon>
    </lineage>
</organism>
<reference evidence="4 5" key="1">
    <citation type="journal article" date="2023" name="BMC Biol.">
        <title>The compact genome of the sponge Oopsacas minuta (Hexactinellida) is lacking key metazoan core genes.</title>
        <authorList>
            <person name="Santini S."/>
            <person name="Schenkelaars Q."/>
            <person name="Jourda C."/>
            <person name="Duchesne M."/>
            <person name="Belahbib H."/>
            <person name="Rocher C."/>
            <person name="Selva M."/>
            <person name="Riesgo A."/>
            <person name="Vervoort M."/>
            <person name="Leys S.P."/>
            <person name="Kodjabachian L."/>
            <person name="Le Bivic A."/>
            <person name="Borchiellini C."/>
            <person name="Claverie J.M."/>
            <person name="Renard E."/>
        </authorList>
    </citation>
    <scope>NUCLEOTIDE SEQUENCE [LARGE SCALE GENOMIC DNA]</scope>
    <source>
        <strain evidence="4">SPO-2</strain>
    </source>
</reference>
<dbReference type="SUPFAM" id="SSF64356">
    <property type="entry name" value="SNARE-like"/>
    <property type="match status" value="1"/>
</dbReference>
<dbReference type="InterPro" id="IPR006722">
    <property type="entry name" value="Sedlin"/>
</dbReference>
<name>A0AAV7K1B0_9METZ</name>
<dbReference type="GO" id="GO:0006888">
    <property type="term" value="P:endoplasmic reticulum to Golgi vesicle-mediated transport"/>
    <property type="evidence" value="ECO:0007669"/>
    <property type="project" value="InterPro"/>
</dbReference>
<comment type="similarity">
    <text evidence="2">Belongs to the TRAPP small subunits family. Sedlin subfamily.</text>
</comment>
<dbReference type="CDD" id="cd14825">
    <property type="entry name" value="TRAPPC2_sedlin"/>
    <property type="match status" value="1"/>
</dbReference>
<proteinExistence type="inferred from homology"/>
<comment type="caution">
    <text evidence="4">The sequence shown here is derived from an EMBL/GenBank/DDBJ whole genome shotgun (WGS) entry which is preliminary data.</text>
</comment>
<keyword evidence="5" id="KW-1185">Reference proteome</keyword>
<keyword evidence="3" id="KW-0813">Transport</keyword>
<sequence>MSYYFVMVGHEDNPIFELEYSRVHHISTLDKQSAMQKKDDQLHLHQFTAHASLDIIDENKWTSNNLYFKSLDRFNEYYISAFVTPSQIRFVMLHQDRNDDGIKNLFHDVFELYTKLSLNPFYTPGTKINFQSFLQRVNTLCKKYL</sequence>
<dbReference type="InterPro" id="IPR011012">
    <property type="entry name" value="Longin-like_dom_sf"/>
</dbReference>